<accession>A0ABQ1UPF7</accession>
<gene>
    <name evidence="2" type="ORF">GCM10011339_09600</name>
</gene>
<protein>
    <recommendedName>
        <fullName evidence="4">Outer membrane protein beta-barrel domain-containing protein</fullName>
    </recommendedName>
</protein>
<keyword evidence="3" id="KW-1185">Reference proteome</keyword>
<dbReference type="EMBL" id="BMIU01000003">
    <property type="protein sequence ID" value="GGF23599.1"/>
    <property type="molecule type" value="Genomic_DNA"/>
</dbReference>
<evidence type="ECO:0000313" key="2">
    <source>
        <dbReference type="EMBL" id="GGF23599.1"/>
    </source>
</evidence>
<organism evidence="2 3">
    <name type="scientific">Echinicola rosea</name>
    <dbReference type="NCBI Taxonomy" id="1807691"/>
    <lineage>
        <taxon>Bacteria</taxon>
        <taxon>Pseudomonadati</taxon>
        <taxon>Bacteroidota</taxon>
        <taxon>Cytophagia</taxon>
        <taxon>Cytophagales</taxon>
        <taxon>Cyclobacteriaceae</taxon>
        <taxon>Echinicola</taxon>
    </lineage>
</organism>
<comment type="caution">
    <text evidence="2">The sequence shown here is derived from an EMBL/GenBank/DDBJ whole genome shotgun (WGS) entry which is preliminary data.</text>
</comment>
<evidence type="ECO:0000313" key="3">
    <source>
        <dbReference type="Proteomes" id="UP000647339"/>
    </source>
</evidence>
<sequence length="193" mass="21238">MKKILLLFVLSLPIAAFAQEQSIGLRIGEPISITYKTFLDDKISFEGMIGRGSANSSAYYRKVFDSNRPSPEAFYLNHSAGGGVSFNGRVAYHEDVTAEFDITEGNLLAFGGAGLQLRSINVEYAYQETADVTAVFYESKNNIDFGLEVFGGGEYYFEDQPVSVFAELGLMMEIADRPGHVKLQGGIGARYHF</sequence>
<evidence type="ECO:0000256" key="1">
    <source>
        <dbReference type="SAM" id="SignalP"/>
    </source>
</evidence>
<name>A0ABQ1UPF7_9BACT</name>
<dbReference type="RefSeq" id="WP_137402120.1">
    <property type="nucleotide sequence ID" value="NZ_BMIU01000003.1"/>
</dbReference>
<keyword evidence="1" id="KW-0732">Signal</keyword>
<feature type="signal peptide" evidence="1">
    <location>
        <begin position="1"/>
        <end position="18"/>
    </location>
</feature>
<dbReference type="Proteomes" id="UP000647339">
    <property type="component" value="Unassembled WGS sequence"/>
</dbReference>
<feature type="chain" id="PRO_5047164230" description="Outer membrane protein beta-barrel domain-containing protein" evidence="1">
    <location>
        <begin position="19"/>
        <end position="193"/>
    </location>
</feature>
<reference evidence="3" key="1">
    <citation type="journal article" date="2019" name="Int. J. Syst. Evol. Microbiol.">
        <title>The Global Catalogue of Microorganisms (GCM) 10K type strain sequencing project: providing services to taxonomists for standard genome sequencing and annotation.</title>
        <authorList>
            <consortium name="The Broad Institute Genomics Platform"/>
            <consortium name="The Broad Institute Genome Sequencing Center for Infectious Disease"/>
            <person name="Wu L."/>
            <person name="Ma J."/>
        </authorList>
    </citation>
    <scope>NUCLEOTIDE SEQUENCE [LARGE SCALE GENOMIC DNA]</scope>
    <source>
        <strain evidence="3">CGMCC 1.15407</strain>
    </source>
</reference>
<proteinExistence type="predicted"/>
<evidence type="ECO:0008006" key="4">
    <source>
        <dbReference type="Google" id="ProtNLM"/>
    </source>
</evidence>